<keyword evidence="7" id="KW-1185">Reference proteome</keyword>
<sequence length="219" mass="25430">MKKIIIKKTIAVIFLLLFFNLIYIIRANEIYLFIPQIVSLILANLVMSVDISIRPSSSKKNQSNSVISILFFLLLPIMAFLPYFELQNMTFRYITVSLFKVLSVIGVIFVIIGGIILLISRIQLGKYGSSKVVLEDDHKLITNGLYHHIRNPIYLGFLTFFFGYMFSFGGFISILLILTPLFLFFKQRMNIEEKLLISLFEDEYISYVKRTKKLIPLIY</sequence>
<evidence type="ECO:0000313" key="6">
    <source>
        <dbReference type="EMBL" id="QEE17996.1"/>
    </source>
</evidence>
<keyword evidence="2 5" id="KW-0812">Transmembrane</keyword>
<dbReference type="PANTHER" id="PTHR12714:SF9">
    <property type="entry name" value="PROTEIN-S-ISOPRENYLCYSTEINE O-METHYLTRANSFERASE"/>
    <property type="match status" value="1"/>
</dbReference>
<dbReference type="EC" id="2.1.1.100" evidence="6"/>
<dbReference type="Pfam" id="PF04140">
    <property type="entry name" value="ICMT"/>
    <property type="match status" value="1"/>
</dbReference>
<evidence type="ECO:0000256" key="1">
    <source>
        <dbReference type="ARBA" id="ARBA00004141"/>
    </source>
</evidence>
<dbReference type="Proteomes" id="UP000321408">
    <property type="component" value="Chromosome"/>
</dbReference>
<dbReference type="RefSeq" id="WP_147664872.1">
    <property type="nucleotide sequence ID" value="NZ_CP042905.2"/>
</dbReference>
<dbReference type="GO" id="GO:0032259">
    <property type="term" value="P:methylation"/>
    <property type="evidence" value="ECO:0007669"/>
    <property type="project" value="UniProtKB-KW"/>
</dbReference>
<keyword evidence="6" id="KW-0808">Transferase</keyword>
<name>A0A5B9DH12_9ARCH</name>
<evidence type="ECO:0000313" key="7">
    <source>
        <dbReference type="Proteomes" id="UP000321408"/>
    </source>
</evidence>
<proteinExistence type="predicted"/>
<keyword evidence="4 5" id="KW-0472">Membrane</keyword>
<dbReference type="InterPro" id="IPR007269">
    <property type="entry name" value="ICMT_MeTrfase"/>
</dbReference>
<dbReference type="GO" id="GO:0004671">
    <property type="term" value="F:protein C-terminal S-isoprenylcysteine carboxyl O-methyltransferase activity"/>
    <property type="evidence" value="ECO:0007669"/>
    <property type="project" value="InterPro"/>
</dbReference>
<evidence type="ECO:0000256" key="3">
    <source>
        <dbReference type="ARBA" id="ARBA00022989"/>
    </source>
</evidence>
<feature type="transmembrane region" description="Helical" evidence="5">
    <location>
        <begin position="96"/>
        <end position="119"/>
    </location>
</feature>
<feature type="transmembrane region" description="Helical" evidence="5">
    <location>
        <begin position="9"/>
        <end position="25"/>
    </location>
</feature>
<dbReference type="AlphaFoldDB" id="A0A5B9DH12"/>
<keyword evidence="6" id="KW-0489">Methyltransferase</keyword>
<accession>A0A5B9DH12</accession>
<dbReference type="GO" id="GO:0016020">
    <property type="term" value="C:membrane"/>
    <property type="evidence" value="ECO:0007669"/>
    <property type="project" value="UniProtKB-SubCell"/>
</dbReference>
<dbReference type="EC" id="2.1.1.334" evidence="6"/>
<keyword evidence="3 5" id="KW-1133">Transmembrane helix</keyword>
<feature type="transmembrane region" description="Helical" evidence="5">
    <location>
        <begin position="65"/>
        <end position="84"/>
    </location>
</feature>
<gene>
    <name evidence="6" type="ORF">DSAG12_03834</name>
</gene>
<protein>
    <submittedName>
        <fullName evidence="6">Isoprenylcysteine carboxylmethyltransferase family protein</fullName>
        <ecNumber evidence="6">2.1.1.100</ecNumber>
        <ecNumber evidence="6">2.1.1.334</ecNumber>
    </submittedName>
</protein>
<reference evidence="6 7" key="1">
    <citation type="journal article" date="2020" name="Nature">
        <title>Isolation of an archaeon at the prokaryote-eukaryote interface.</title>
        <authorList>
            <person name="Imachi H."/>
            <person name="Nobu M.K."/>
            <person name="Nakahara N."/>
            <person name="Morono Y."/>
            <person name="Ogawara M."/>
            <person name="Takaki Y."/>
            <person name="Takano Y."/>
            <person name="Uematsu K."/>
            <person name="Ikuta T."/>
            <person name="Ito M."/>
            <person name="Matsui Y."/>
            <person name="Miyazaki M."/>
            <person name="Murata K."/>
            <person name="Saito Y."/>
            <person name="Sakai S."/>
            <person name="Song C."/>
            <person name="Tasumi E."/>
            <person name="Yamanaka Y."/>
            <person name="Yamaguchi T."/>
            <person name="Kamagata Y."/>
            <person name="Tamaki H."/>
            <person name="Takai K."/>
        </authorList>
    </citation>
    <scope>NUCLEOTIDE SEQUENCE [LARGE SCALE GENOMIC DNA]</scope>
    <source>
        <strain evidence="6 7">MK-D1</strain>
    </source>
</reference>
<dbReference type="PANTHER" id="PTHR12714">
    <property type="entry name" value="PROTEIN-S ISOPRENYLCYSTEINE O-METHYLTRANSFERASE"/>
    <property type="match status" value="1"/>
</dbReference>
<reference evidence="6 7" key="2">
    <citation type="journal article" date="2024" name="Int. J. Syst. Evol. Microbiol.">
        <title>Promethearchaeum syntrophicum gen. nov., sp. nov., an anaerobic, obligately syntrophic archaeon, the first isolate of the lineage 'Asgard' archaea, and proposal of the new archaeal phylum Promethearchaeota phyl. nov. and kingdom Promethearchaeati regn. nov.</title>
        <authorList>
            <person name="Imachi H."/>
            <person name="Nobu M.K."/>
            <person name="Kato S."/>
            <person name="Takaki Y."/>
            <person name="Miyazaki M."/>
            <person name="Miyata M."/>
            <person name="Ogawara M."/>
            <person name="Saito Y."/>
            <person name="Sakai S."/>
            <person name="Tahara Y.O."/>
            <person name="Takano Y."/>
            <person name="Tasumi E."/>
            <person name="Uematsu K."/>
            <person name="Yoshimura T."/>
            <person name="Itoh T."/>
            <person name="Ohkuma M."/>
            <person name="Takai K."/>
        </authorList>
    </citation>
    <scope>NUCLEOTIDE SEQUENCE [LARGE SCALE GENOMIC DNA]</scope>
    <source>
        <strain evidence="6 7">MK-D1</strain>
    </source>
</reference>
<feature type="transmembrane region" description="Helical" evidence="5">
    <location>
        <begin position="153"/>
        <end position="185"/>
    </location>
</feature>
<dbReference type="EMBL" id="CP042905">
    <property type="protein sequence ID" value="QEE17996.1"/>
    <property type="molecule type" value="Genomic_DNA"/>
</dbReference>
<evidence type="ECO:0000256" key="4">
    <source>
        <dbReference type="ARBA" id="ARBA00023136"/>
    </source>
</evidence>
<evidence type="ECO:0000256" key="2">
    <source>
        <dbReference type="ARBA" id="ARBA00022692"/>
    </source>
</evidence>
<dbReference type="Gene3D" id="1.20.120.1630">
    <property type="match status" value="1"/>
</dbReference>
<dbReference type="GeneID" id="41331802"/>
<feature type="transmembrane region" description="Helical" evidence="5">
    <location>
        <begin position="31"/>
        <end position="53"/>
    </location>
</feature>
<dbReference type="KEGG" id="psyt:DSAG12_03834"/>
<comment type="subcellular location">
    <subcellularLocation>
        <location evidence="1">Membrane</location>
        <topology evidence="1">Multi-pass membrane protein</topology>
    </subcellularLocation>
</comment>
<evidence type="ECO:0000256" key="5">
    <source>
        <dbReference type="SAM" id="Phobius"/>
    </source>
</evidence>
<organism evidence="6 7">
    <name type="scientific">Promethearchaeum syntrophicum</name>
    <dbReference type="NCBI Taxonomy" id="2594042"/>
    <lineage>
        <taxon>Archaea</taxon>
        <taxon>Promethearchaeati</taxon>
        <taxon>Promethearchaeota</taxon>
        <taxon>Promethearchaeia</taxon>
        <taxon>Promethearchaeales</taxon>
        <taxon>Promethearchaeaceae</taxon>
        <taxon>Promethearchaeum</taxon>
    </lineage>
</organism>